<evidence type="ECO:0000256" key="3">
    <source>
        <dbReference type="ARBA" id="ARBA00023163"/>
    </source>
</evidence>
<keyword evidence="1" id="KW-0805">Transcription regulation</keyword>
<keyword evidence="3" id="KW-0804">Transcription</keyword>
<keyword evidence="8" id="KW-1185">Reference proteome</keyword>
<dbReference type="PROSITE" id="PS51005">
    <property type="entry name" value="NAC"/>
    <property type="match status" value="1"/>
</dbReference>
<evidence type="ECO:0000256" key="5">
    <source>
        <dbReference type="SAM" id="MobiDB-lite"/>
    </source>
</evidence>
<dbReference type="GO" id="GO:0006355">
    <property type="term" value="P:regulation of DNA-templated transcription"/>
    <property type="evidence" value="ECO:0007669"/>
    <property type="project" value="InterPro"/>
</dbReference>
<dbReference type="PANTHER" id="PTHR31719:SF116">
    <property type="entry name" value="NAC DOMAIN-CONTAINING PROTEIN"/>
    <property type="match status" value="1"/>
</dbReference>
<dbReference type="EMBL" id="PQIB02000012">
    <property type="protein sequence ID" value="RLM79376.1"/>
    <property type="molecule type" value="Genomic_DNA"/>
</dbReference>
<evidence type="ECO:0000256" key="2">
    <source>
        <dbReference type="ARBA" id="ARBA00023125"/>
    </source>
</evidence>
<keyword evidence="2" id="KW-0238">DNA-binding</keyword>
<dbReference type="PANTHER" id="PTHR31719">
    <property type="entry name" value="NAC TRANSCRIPTION FACTOR 56"/>
    <property type="match status" value="1"/>
</dbReference>
<evidence type="ECO:0000259" key="6">
    <source>
        <dbReference type="PROSITE" id="PS51005"/>
    </source>
</evidence>
<feature type="region of interest" description="Disordered" evidence="5">
    <location>
        <begin position="419"/>
        <end position="443"/>
    </location>
</feature>
<evidence type="ECO:0000256" key="1">
    <source>
        <dbReference type="ARBA" id="ARBA00023015"/>
    </source>
</evidence>
<reference evidence="8" key="1">
    <citation type="journal article" date="2019" name="Nat. Commun.">
        <title>The genome of broomcorn millet.</title>
        <authorList>
            <person name="Zou C."/>
            <person name="Miki D."/>
            <person name="Li D."/>
            <person name="Tang Q."/>
            <person name="Xiao L."/>
            <person name="Rajput S."/>
            <person name="Deng P."/>
            <person name="Jia W."/>
            <person name="Huang R."/>
            <person name="Zhang M."/>
            <person name="Sun Y."/>
            <person name="Hu J."/>
            <person name="Fu X."/>
            <person name="Schnable P.S."/>
            <person name="Li F."/>
            <person name="Zhang H."/>
            <person name="Feng B."/>
            <person name="Zhu X."/>
            <person name="Liu R."/>
            <person name="Schnable J.C."/>
            <person name="Zhu J.-K."/>
            <person name="Zhang H."/>
        </authorList>
    </citation>
    <scope>NUCLEOTIDE SEQUENCE [LARGE SCALE GENOMIC DNA]</scope>
</reference>
<organism evidence="7 8">
    <name type="scientific">Panicum miliaceum</name>
    <name type="common">Proso millet</name>
    <name type="synonym">Broomcorn millet</name>
    <dbReference type="NCBI Taxonomy" id="4540"/>
    <lineage>
        <taxon>Eukaryota</taxon>
        <taxon>Viridiplantae</taxon>
        <taxon>Streptophyta</taxon>
        <taxon>Embryophyta</taxon>
        <taxon>Tracheophyta</taxon>
        <taxon>Spermatophyta</taxon>
        <taxon>Magnoliopsida</taxon>
        <taxon>Liliopsida</taxon>
        <taxon>Poales</taxon>
        <taxon>Poaceae</taxon>
        <taxon>PACMAD clade</taxon>
        <taxon>Panicoideae</taxon>
        <taxon>Panicodae</taxon>
        <taxon>Paniceae</taxon>
        <taxon>Panicinae</taxon>
        <taxon>Panicum</taxon>
        <taxon>Panicum sect. Panicum</taxon>
    </lineage>
</organism>
<proteinExistence type="predicted"/>
<accession>A0A3L6QIZ7</accession>
<name>A0A3L6QIZ7_PANMI</name>
<feature type="domain" description="NAC" evidence="6">
    <location>
        <begin position="11"/>
        <end position="164"/>
    </location>
</feature>
<evidence type="ECO:0000313" key="7">
    <source>
        <dbReference type="EMBL" id="RLM79376.1"/>
    </source>
</evidence>
<dbReference type="OrthoDB" id="682680at2759"/>
<feature type="compositionally biased region" description="Polar residues" evidence="5">
    <location>
        <begin position="262"/>
        <end position="272"/>
    </location>
</feature>
<comment type="caution">
    <text evidence="7">The sequence shown here is derived from an EMBL/GenBank/DDBJ whole genome shotgun (WGS) entry which is preliminary data.</text>
</comment>
<dbReference type="Gene3D" id="2.170.150.80">
    <property type="entry name" value="NAC domain"/>
    <property type="match status" value="1"/>
</dbReference>
<sequence>MSTKAAVALGHPPGLNFRPDDDELVEFFLLPTVRGEPAWFPGVIVIDDDSAANTLPWKLLERHGLADDDEAYFFVRTKDAKQEAARQDRYCAGGASARWVSQRPVFGASCIGGETIEWRRINLNLQMGRGKSGGGRGSTGWVMHEYTLTEPACPSLKICHVSFSGHGKDRKRVPDEEYSDGCHAAEPAPKRARVDADAAAANSGSSTCVYGSTEPAIDQGYGAEHGSGDVFLQQTGEPWCYSSVFSVPDAQNDCQGGDPSVAHTSAGQQEHSPSPFLIGQGISATDQQQQLLPDDNNAANDSSSATTCAYDYEPVQATDEEIMEWGSSLLADDAEPTAEQQKTDEHAMMPQLMIQETVAAGAAESSDGISPSNQQQQQLDSVPSMEVEERQEIQEDQLQLVQSSTTGPFAESAGAELYLEQGVPTTEQHLPAEYQNGGDDRQEQREFWRSLGVDIENIVC</sequence>
<dbReference type="SUPFAM" id="SSF101941">
    <property type="entry name" value="NAC domain"/>
    <property type="match status" value="1"/>
</dbReference>
<feature type="region of interest" description="Disordered" evidence="5">
    <location>
        <begin position="359"/>
        <end position="397"/>
    </location>
</feature>
<feature type="region of interest" description="Disordered" evidence="5">
    <location>
        <begin position="169"/>
        <end position="190"/>
    </location>
</feature>
<dbReference type="InterPro" id="IPR003441">
    <property type="entry name" value="NAC-dom"/>
</dbReference>
<dbReference type="GO" id="GO:0003677">
    <property type="term" value="F:DNA binding"/>
    <property type="evidence" value="ECO:0007669"/>
    <property type="project" value="UniProtKB-KW"/>
</dbReference>
<keyword evidence="4" id="KW-0539">Nucleus</keyword>
<evidence type="ECO:0000313" key="8">
    <source>
        <dbReference type="Proteomes" id="UP000275267"/>
    </source>
</evidence>
<dbReference type="Proteomes" id="UP000275267">
    <property type="component" value="Unassembled WGS sequence"/>
</dbReference>
<dbReference type="InterPro" id="IPR036093">
    <property type="entry name" value="NAC_dom_sf"/>
</dbReference>
<gene>
    <name evidence="7" type="ORF">C2845_PM12G09830</name>
</gene>
<feature type="compositionally biased region" description="Polar residues" evidence="5">
    <location>
        <begin position="367"/>
        <end position="381"/>
    </location>
</feature>
<evidence type="ECO:0000256" key="4">
    <source>
        <dbReference type="ARBA" id="ARBA00023242"/>
    </source>
</evidence>
<dbReference type="AlphaFoldDB" id="A0A3L6QIZ7"/>
<protein>
    <recommendedName>
        <fullName evidence="6">NAC domain-containing protein</fullName>
    </recommendedName>
</protein>
<dbReference type="Pfam" id="PF02365">
    <property type="entry name" value="NAM"/>
    <property type="match status" value="1"/>
</dbReference>
<feature type="region of interest" description="Disordered" evidence="5">
    <location>
        <begin position="251"/>
        <end position="279"/>
    </location>
</feature>